<keyword evidence="3" id="KW-1185">Reference proteome</keyword>
<evidence type="ECO:0000313" key="3">
    <source>
        <dbReference type="Proteomes" id="UP001592581"/>
    </source>
</evidence>
<dbReference type="EMBL" id="JBEUKS010000001">
    <property type="protein sequence ID" value="MFC1436945.1"/>
    <property type="molecule type" value="Genomic_DNA"/>
</dbReference>
<comment type="caution">
    <text evidence="2">The sequence shown here is derived from an EMBL/GenBank/DDBJ whole genome shotgun (WGS) entry which is preliminary data.</text>
</comment>
<feature type="transmembrane region" description="Helical" evidence="1">
    <location>
        <begin position="209"/>
        <end position="228"/>
    </location>
</feature>
<dbReference type="Proteomes" id="UP001592581">
    <property type="component" value="Unassembled WGS sequence"/>
</dbReference>
<keyword evidence="1" id="KW-0812">Transmembrane</keyword>
<organism evidence="2 3">
    <name type="scientific">Streptacidiphilus jeojiensis</name>
    <dbReference type="NCBI Taxonomy" id="3229225"/>
    <lineage>
        <taxon>Bacteria</taxon>
        <taxon>Bacillati</taxon>
        <taxon>Actinomycetota</taxon>
        <taxon>Actinomycetes</taxon>
        <taxon>Kitasatosporales</taxon>
        <taxon>Streptomycetaceae</taxon>
        <taxon>Streptacidiphilus</taxon>
    </lineage>
</organism>
<gene>
    <name evidence="2" type="ORF">ABUW04_01625</name>
</gene>
<evidence type="ECO:0000256" key="1">
    <source>
        <dbReference type="SAM" id="Phobius"/>
    </source>
</evidence>
<protein>
    <submittedName>
        <fullName evidence="2">Uncharacterized protein</fullName>
    </submittedName>
</protein>
<keyword evidence="1" id="KW-1133">Transmembrane helix</keyword>
<sequence length="287" mass="31647">MMESILSGLSEKVTERWAALLVLPGIAFAMTLLLACWLRPLGATRQADPHAVVGRLDMLPHGWLRGETHQVVLVGAGVLVALVSAAAANELSRFIGRFWLGRHRGIAWLMRRPLARRRTRARAAVTDAARYRVPEIYLPTRATRIGDCFLLVQRRVQVQYAVDLGRLWPRVWQLCGEGERVLTQQAWDQYSAAAVRAAWSVGYFVLALYWWPAVFIGVLLGPTACVVARRSAAGFAMAVESLVDLKISETATVLGVPLPQGRFTRAEGAVLESIFDKGSMIPVPPVL</sequence>
<feature type="transmembrane region" description="Helical" evidence="1">
    <location>
        <begin position="17"/>
        <end position="38"/>
    </location>
</feature>
<keyword evidence="1" id="KW-0472">Membrane</keyword>
<name>A0ABV6XFA5_9ACTN</name>
<accession>A0ABV6XFA5</accession>
<reference evidence="2 3" key="1">
    <citation type="submission" date="2024-06" db="EMBL/GenBank/DDBJ databases">
        <authorList>
            <person name="Lee S.D."/>
        </authorList>
    </citation>
    <scope>NUCLEOTIDE SEQUENCE [LARGE SCALE GENOMIC DNA]</scope>
    <source>
        <strain evidence="2 3">N1-10</strain>
    </source>
</reference>
<evidence type="ECO:0000313" key="2">
    <source>
        <dbReference type="EMBL" id="MFC1436945.1"/>
    </source>
</evidence>
<feature type="transmembrane region" description="Helical" evidence="1">
    <location>
        <begin position="71"/>
        <end position="88"/>
    </location>
</feature>
<proteinExistence type="predicted"/>
<dbReference type="RefSeq" id="WP_380561921.1">
    <property type="nucleotide sequence ID" value="NZ_JBEUKS010000001.1"/>
</dbReference>